<sequence length="277" mass="29356">MEKGAMLWILILVMLVGSCLAGSLPLVMSLSEDKLQLVSVLGAGLLVGTALAVIIPEGIRALFTGEITNEKQLHGDLHSLIGISLVLGFVFMLLIDQCSAKKNDGRQKSVTATLGLVVHAAVDGVALGAAATTSQADVEMIVFLAIMLHKAPAAFGLVSFLLHEGVDKKRISRHLLIFSFAAPCLTLVTYFGIGKEGKETLNNVNATGLAMLFSAGTFLYVATVHVLPELMTRSSNYSHVPSVEGITLSATGFKVKEILFLVIGIFLPALITTGHHH</sequence>
<feature type="transmembrane region" description="Helical" evidence="7">
    <location>
        <begin position="258"/>
        <end position="276"/>
    </location>
</feature>
<feature type="transmembrane region" description="Helical" evidence="7">
    <location>
        <begin position="205"/>
        <end position="227"/>
    </location>
</feature>
<evidence type="ECO:0000256" key="4">
    <source>
        <dbReference type="ARBA" id="ARBA00022989"/>
    </source>
</evidence>
<dbReference type="InParanoid" id="A0A158NN52"/>
<dbReference type="AlphaFoldDB" id="A0A158NN52"/>
<organism evidence="8 9">
    <name type="scientific">Atta cephalotes</name>
    <name type="common">Leafcutter ant</name>
    <dbReference type="NCBI Taxonomy" id="12957"/>
    <lineage>
        <taxon>Eukaryota</taxon>
        <taxon>Metazoa</taxon>
        <taxon>Ecdysozoa</taxon>
        <taxon>Arthropoda</taxon>
        <taxon>Hexapoda</taxon>
        <taxon>Insecta</taxon>
        <taxon>Pterygota</taxon>
        <taxon>Neoptera</taxon>
        <taxon>Endopterygota</taxon>
        <taxon>Hymenoptera</taxon>
        <taxon>Apocrita</taxon>
        <taxon>Aculeata</taxon>
        <taxon>Formicoidea</taxon>
        <taxon>Formicidae</taxon>
        <taxon>Myrmicinae</taxon>
        <taxon>Atta</taxon>
    </lineage>
</organism>
<dbReference type="PANTHER" id="PTHR16133:SF0">
    <property type="entry name" value="ZINC_IRON REGULATED TRANSPORTER-RELATED PROTEIN 102B, ISOFORM E"/>
    <property type="match status" value="1"/>
</dbReference>
<name>A0A158NN52_ATTCE</name>
<evidence type="ECO:0000313" key="8">
    <source>
        <dbReference type="EnsemblMetazoa" id="XP_012058960.1"/>
    </source>
</evidence>
<evidence type="ECO:0000256" key="6">
    <source>
        <dbReference type="ARBA" id="ARBA00023136"/>
    </source>
</evidence>
<dbReference type="STRING" id="12957.A0A158NN52"/>
<dbReference type="Proteomes" id="UP000005205">
    <property type="component" value="Unassembled WGS sequence"/>
</dbReference>
<evidence type="ECO:0000256" key="5">
    <source>
        <dbReference type="ARBA" id="ARBA00023034"/>
    </source>
</evidence>
<feature type="transmembrane region" description="Helical" evidence="7">
    <location>
        <begin position="174"/>
        <end position="193"/>
    </location>
</feature>
<keyword evidence="5" id="KW-0333">Golgi apparatus</keyword>
<reference evidence="8" key="2">
    <citation type="submission" date="2016-04" db="UniProtKB">
        <authorList>
            <consortium name="EnsemblMetazoa"/>
        </authorList>
    </citation>
    <scope>IDENTIFICATION</scope>
</reference>
<keyword evidence="4 7" id="KW-1133">Transmembrane helix</keyword>
<dbReference type="KEGG" id="acep:105622133"/>
<reference evidence="9" key="1">
    <citation type="journal article" date="2011" name="PLoS Genet.">
        <title>The genome sequence of the leaf-cutter ant Atta cephalotes reveals insights into its obligate symbiotic lifestyle.</title>
        <authorList>
            <person name="Suen G."/>
            <person name="Teiling C."/>
            <person name="Li L."/>
            <person name="Holt C."/>
            <person name="Abouheif E."/>
            <person name="Bornberg-Bauer E."/>
            <person name="Bouffard P."/>
            <person name="Caldera E.J."/>
            <person name="Cash E."/>
            <person name="Cavanaugh A."/>
            <person name="Denas O."/>
            <person name="Elhaik E."/>
            <person name="Fave M.J."/>
            <person name="Gadau J."/>
            <person name="Gibson J.D."/>
            <person name="Graur D."/>
            <person name="Grubbs K.J."/>
            <person name="Hagen D.E."/>
            <person name="Harkins T.T."/>
            <person name="Helmkampf M."/>
            <person name="Hu H."/>
            <person name="Johnson B.R."/>
            <person name="Kim J."/>
            <person name="Marsh S.E."/>
            <person name="Moeller J.A."/>
            <person name="Munoz-Torres M.C."/>
            <person name="Murphy M.C."/>
            <person name="Naughton M.C."/>
            <person name="Nigam S."/>
            <person name="Overson R."/>
            <person name="Rajakumar R."/>
            <person name="Reese J.T."/>
            <person name="Scott J.J."/>
            <person name="Smith C.R."/>
            <person name="Tao S."/>
            <person name="Tsutsui N.D."/>
            <person name="Viljakainen L."/>
            <person name="Wissler L."/>
            <person name="Yandell M.D."/>
            <person name="Zimmer F."/>
            <person name="Taylor J."/>
            <person name="Slater S.C."/>
            <person name="Clifton S.W."/>
            <person name="Warren W.C."/>
            <person name="Elsik C.G."/>
            <person name="Smith C.D."/>
            <person name="Weinstock G.M."/>
            <person name="Gerardo N.M."/>
            <person name="Currie C.R."/>
        </authorList>
    </citation>
    <scope>NUCLEOTIDE SEQUENCE [LARGE SCALE GENOMIC DNA]</scope>
</reference>
<comment type="subcellular location">
    <subcellularLocation>
        <location evidence="1">Endomembrane system</location>
        <topology evidence="1">Multi-pass membrane protein</topology>
    </subcellularLocation>
    <subcellularLocation>
        <location evidence="2">Golgi apparatus membrane</location>
    </subcellularLocation>
</comment>
<feature type="transmembrane region" description="Helical" evidence="7">
    <location>
        <begin position="116"/>
        <end position="134"/>
    </location>
</feature>
<evidence type="ECO:0000313" key="9">
    <source>
        <dbReference type="Proteomes" id="UP000005205"/>
    </source>
</evidence>
<gene>
    <name evidence="8" type="primary">105622133</name>
</gene>
<evidence type="ECO:0000256" key="2">
    <source>
        <dbReference type="ARBA" id="ARBA00004394"/>
    </source>
</evidence>
<protein>
    <recommendedName>
        <fullName evidence="10">Zinc transporter ZIP9</fullName>
    </recommendedName>
</protein>
<dbReference type="PANTHER" id="PTHR16133">
    <property type="entry name" value="SOLUTE CARRIER FAMILY 39 ZINC TRANSPORTER , MEMBER 9-RELATED"/>
    <property type="match status" value="1"/>
</dbReference>
<proteinExistence type="predicted"/>
<dbReference type="OrthoDB" id="19859at2759"/>
<evidence type="ECO:0000256" key="1">
    <source>
        <dbReference type="ARBA" id="ARBA00004127"/>
    </source>
</evidence>
<evidence type="ECO:0008006" key="10">
    <source>
        <dbReference type="Google" id="ProtNLM"/>
    </source>
</evidence>
<feature type="transmembrane region" description="Helical" evidence="7">
    <location>
        <begin position="35"/>
        <end position="55"/>
    </location>
</feature>
<keyword evidence="6 7" id="KW-0472">Membrane</keyword>
<accession>A0A158NN52</accession>
<keyword evidence="3 7" id="KW-0812">Transmembrane</keyword>
<dbReference type="eggNOG" id="KOG3907">
    <property type="taxonomic scope" value="Eukaryota"/>
</dbReference>
<keyword evidence="9" id="KW-1185">Reference proteome</keyword>
<dbReference type="EnsemblMetazoa" id="XM_012203570.1">
    <property type="protein sequence ID" value="XP_012058960.1"/>
    <property type="gene ID" value="LOC105622133"/>
</dbReference>
<dbReference type="Pfam" id="PF02535">
    <property type="entry name" value="Zip"/>
    <property type="match status" value="2"/>
</dbReference>
<feature type="transmembrane region" description="Helical" evidence="7">
    <location>
        <begin position="140"/>
        <end position="162"/>
    </location>
</feature>
<evidence type="ECO:0000256" key="3">
    <source>
        <dbReference type="ARBA" id="ARBA00022692"/>
    </source>
</evidence>
<dbReference type="GO" id="GO:0006829">
    <property type="term" value="P:zinc ion transport"/>
    <property type="evidence" value="ECO:0007669"/>
    <property type="project" value="InterPro"/>
</dbReference>
<dbReference type="GO" id="GO:0046873">
    <property type="term" value="F:metal ion transmembrane transporter activity"/>
    <property type="evidence" value="ECO:0007669"/>
    <property type="project" value="InterPro"/>
</dbReference>
<dbReference type="GO" id="GO:0000139">
    <property type="term" value="C:Golgi membrane"/>
    <property type="evidence" value="ECO:0007669"/>
    <property type="project" value="UniProtKB-SubCell"/>
</dbReference>
<dbReference type="InterPro" id="IPR045891">
    <property type="entry name" value="ZIP9"/>
</dbReference>
<dbReference type="FunCoup" id="A0A158NN52">
    <property type="interactions" value="980"/>
</dbReference>
<dbReference type="InterPro" id="IPR003689">
    <property type="entry name" value="ZIP"/>
</dbReference>
<dbReference type="PROSITE" id="PS51257">
    <property type="entry name" value="PROKAR_LIPOPROTEIN"/>
    <property type="match status" value="1"/>
</dbReference>
<dbReference type="EMBL" id="ADTU01002502">
    <property type="status" value="NOT_ANNOTATED_CDS"/>
    <property type="molecule type" value="Genomic_DNA"/>
</dbReference>
<feature type="transmembrane region" description="Helical" evidence="7">
    <location>
        <begin position="6"/>
        <end position="28"/>
    </location>
</feature>
<evidence type="ECO:0000256" key="7">
    <source>
        <dbReference type="SAM" id="Phobius"/>
    </source>
</evidence>
<feature type="transmembrane region" description="Helical" evidence="7">
    <location>
        <begin position="75"/>
        <end position="95"/>
    </location>
</feature>
<dbReference type="OMA" id="DDFPSIC"/>